<evidence type="ECO:0000313" key="3">
    <source>
        <dbReference type="Proteomes" id="UP001346149"/>
    </source>
</evidence>
<name>A0AAN7QX16_TRANT</name>
<sequence>MAFAAARITELPLRKALPITSRSHSIRKFFQSSKPSVHLVGGCISSSSVHSAGGCISSSLRTVNPRNPNKSNAKVETRQEEPRYIHEDRGQNAIERIVLRLRNMGMDSDDDEDQGEV</sequence>
<evidence type="ECO:0000313" key="2">
    <source>
        <dbReference type="EMBL" id="KAK4782207.1"/>
    </source>
</evidence>
<reference evidence="2 3" key="1">
    <citation type="journal article" date="2023" name="Hortic Res">
        <title>Pangenome of water caltrop reveals structural variations and asymmetric subgenome divergence after allopolyploidization.</title>
        <authorList>
            <person name="Zhang X."/>
            <person name="Chen Y."/>
            <person name="Wang L."/>
            <person name="Yuan Y."/>
            <person name="Fang M."/>
            <person name="Shi L."/>
            <person name="Lu R."/>
            <person name="Comes H.P."/>
            <person name="Ma Y."/>
            <person name="Chen Y."/>
            <person name="Huang G."/>
            <person name="Zhou Y."/>
            <person name="Zheng Z."/>
            <person name="Qiu Y."/>
        </authorList>
    </citation>
    <scope>NUCLEOTIDE SEQUENCE [LARGE SCALE GENOMIC DNA]</scope>
    <source>
        <strain evidence="2">F231</strain>
    </source>
</reference>
<dbReference type="EMBL" id="JAXQNO010000016">
    <property type="protein sequence ID" value="KAK4782207.1"/>
    <property type="molecule type" value="Genomic_DNA"/>
</dbReference>
<dbReference type="Proteomes" id="UP001346149">
    <property type="component" value="Unassembled WGS sequence"/>
</dbReference>
<dbReference type="AlphaFoldDB" id="A0AAN7QX16"/>
<comment type="caution">
    <text evidence="2">The sequence shown here is derived from an EMBL/GenBank/DDBJ whole genome shotgun (WGS) entry which is preliminary data.</text>
</comment>
<gene>
    <name evidence="2" type="ORF">SAY86_016309</name>
</gene>
<feature type="region of interest" description="Disordered" evidence="1">
    <location>
        <begin position="57"/>
        <end position="89"/>
    </location>
</feature>
<evidence type="ECO:0000256" key="1">
    <source>
        <dbReference type="SAM" id="MobiDB-lite"/>
    </source>
</evidence>
<organism evidence="2 3">
    <name type="scientific">Trapa natans</name>
    <name type="common">Water chestnut</name>
    <dbReference type="NCBI Taxonomy" id="22666"/>
    <lineage>
        <taxon>Eukaryota</taxon>
        <taxon>Viridiplantae</taxon>
        <taxon>Streptophyta</taxon>
        <taxon>Embryophyta</taxon>
        <taxon>Tracheophyta</taxon>
        <taxon>Spermatophyta</taxon>
        <taxon>Magnoliopsida</taxon>
        <taxon>eudicotyledons</taxon>
        <taxon>Gunneridae</taxon>
        <taxon>Pentapetalae</taxon>
        <taxon>rosids</taxon>
        <taxon>malvids</taxon>
        <taxon>Myrtales</taxon>
        <taxon>Lythraceae</taxon>
        <taxon>Trapa</taxon>
    </lineage>
</organism>
<feature type="compositionally biased region" description="Polar residues" evidence="1">
    <location>
        <begin position="57"/>
        <end position="72"/>
    </location>
</feature>
<proteinExistence type="predicted"/>
<feature type="compositionally biased region" description="Basic and acidic residues" evidence="1">
    <location>
        <begin position="73"/>
        <end position="89"/>
    </location>
</feature>
<protein>
    <submittedName>
        <fullName evidence="2">Uncharacterized protein</fullName>
    </submittedName>
</protein>
<keyword evidence="3" id="KW-1185">Reference proteome</keyword>
<accession>A0AAN7QX16</accession>